<proteinExistence type="predicted"/>
<dbReference type="EMBL" id="CM009303">
    <property type="protein sequence ID" value="KAI9382022.1"/>
    <property type="molecule type" value="Genomic_DNA"/>
</dbReference>
<dbReference type="Proteomes" id="UP000006729">
    <property type="component" value="Chromosome 14"/>
</dbReference>
<comment type="caution">
    <text evidence="1">The sequence shown here is derived from an EMBL/GenBank/DDBJ whole genome shotgun (WGS) entry which is preliminary data.</text>
</comment>
<gene>
    <name evidence="1" type="ORF">POPTR_014G069900v4</name>
</gene>
<protein>
    <submittedName>
        <fullName evidence="1">Uncharacterized protein</fullName>
    </submittedName>
</protein>
<keyword evidence="2" id="KW-1185">Reference proteome</keyword>
<evidence type="ECO:0000313" key="1">
    <source>
        <dbReference type="EMBL" id="KAI9382022.1"/>
    </source>
</evidence>
<name>A0ACC0RYK6_POPTR</name>
<accession>A0ACC0RYK6</accession>
<reference evidence="1 2" key="1">
    <citation type="journal article" date="2006" name="Science">
        <title>The genome of black cottonwood, Populus trichocarpa (Torr. &amp; Gray).</title>
        <authorList>
            <person name="Tuskan G.A."/>
            <person name="Difazio S."/>
            <person name="Jansson S."/>
            <person name="Bohlmann J."/>
            <person name="Grigoriev I."/>
            <person name="Hellsten U."/>
            <person name="Putnam N."/>
            <person name="Ralph S."/>
            <person name="Rombauts S."/>
            <person name="Salamov A."/>
            <person name="Schein J."/>
            <person name="Sterck L."/>
            <person name="Aerts A."/>
            <person name="Bhalerao R.R."/>
            <person name="Bhalerao R.P."/>
            <person name="Blaudez D."/>
            <person name="Boerjan W."/>
            <person name="Brun A."/>
            <person name="Brunner A."/>
            <person name="Busov V."/>
            <person name="Campbell M."/>
            <person name="Carlson J."/>
            <person name="Chalot M."/>
            <person name="Chapman J."/>
            <person name="Chen G.L."/>
            <person name="Cooper D."/>
            <person name="Coutinho P.M."/>
            <person name="Couturier J."/>
            <person name="Covert S."/>
            <person name="Cronk Q."/>
            <person name="Cunningham R."/>
            <person name="Davis J."/>
            <person name="Degroeve S."/>
            <person name="Dejardin A."/>
            <person name="Depamphilis C."/>
            <person name="Detter J."/>
            <person name="Dirks B."/>
            <person name="Dubchak I."/>
            <person name="Duplessis S."/>
            <person name="Ehlting J."/>
            <person name="Ellis B."/>
            <person name="Gendler K."/>
            <person name="Goodstein D."/>
            <person name="Gribskov M."/>
            <person name="Grimwood J."/>
            <person name="Groover A."/>
            <person name="Gunter L."/>
            <person name="Hamberger B."/>
            <person name="Heinze B."/>
            <person name="Helariutta Y."/>
            <person name="Henrissat B."/>
            <person name="Holligan D."/>
            <person name="Holt R."/>
            <person name="Huang W."/>
            <person name="Islam-Faridi N."/>
            <person name="Jones S."/>
            <person name="Jones-Rhoades M."/>
            <person name="Jorgensen R."/>
            <person name="Joshi C."/>
            <person name="Kangasjarvi J."/>
            <person name="Karlsson J."/>
            <person name="Kelleher C."/>
            <person name="Kirkpatrick R."/>
            <person name="Kirst M."/>
            <person name="Kohler A."/>
            <person name="Kalluri U."/>
            <person name="Larimer F."/>
            <person name="Leebens-Mack J."/>
            <person name="Leple J.C."/>
            <person name="Locascio P."/>
            <person name="Lou Y."/>
            <person name="Lucas S."/>
            <person name="Martin F."/>
            <person name="Montanini B."/>
            <person name="Napoli C."/>
            <person name="Nelson D.R."/>
            <person name="Nelson C."/>
            <person name="Nieminen K."/>
            <person name="Nilsson O."/>
            <person name="Pereda V."/>
            <person name="Peter G."/>
            <person name="Philippe R."/>
            <person name="Pilate G."/>
            <person name="Poliakov A."/>
            <person name="Razumovskaya J."/>
            <person name="Richardson P."/>
            <person name="Rinaldi C."/>
            <person name="Ritland K."/>
            <person name="Rouze P."/>
            <person name="Ryaboy D."/>
            <person name="Schmutz J."/>
            <person name="Schrader J."/>
            <person name="Segerman B."/>
            <person name="Shin H."/>
            <person name="Siddiqui A."/>
            <person name="Sterky F."/>
            <person name="Terry A."/>
            <person name="Tsai C.J."/>
            <person name="Uberbacher E."/>
            <person name="Unneberg P."/>
            <person name="Vahala J."/>
            <person name="Wall K."/>
            <person name="Wessler S."/>
            <person name="Yang G."/>
            <person name="Yin T."/>
            <person name="Douglas C."/>
            <person name="Marra M."/>
            <person name="Sandberg G."/>
            <person name="Van de Peer Y."/>
            <person name="Rokhsar D."/>
        </authorList>
    </citation>
    <scope>NUCLEOTIDE SEQUENCE [LARGE SCALE GENOMIC DNA]</scope>
    <source>
        <strain evidence="2">cv. Nisqually</strain>
    </source>
</reference>
<sequence>METAGVPPLICFLFSLLLSISKQNTQLHFSPYNFIIVAKPSFLTLFLVFHFIIITIFVGRPKSSVEDLEDSFSSIPPPSVYEMDETIQEVEVCGSTGSTDDEDDDQSYSTFDGYDDNYHVSDGYVEDMNDDVNDAEGDQDSEDDAVSDAEGDAVNDAEGDQDSEDHEEYDNELEKKIEGFIEKVYQERWEEFLRDRFLCISAG</sequence>
<evidence type="ECO:0000313" key="2">
    <source>
        <dbReference type="Proteomes" id="UP000006729"/>
    </source>
</evidence>
<organism evidence="1 2">
    <name type="scientific">Populus trichocarpa</name>
    <name type="common">Western balsam poplar</name>
    <name type="synonym">Populus balsamifera subsp. trichocarpa</name>
    <dbReference type="NCBI Taxonomy" id="3694"/>
    <lineage>
        <taxon>Eukaryota</taxon>
        <taxon>Viridiplantae</taxon>
        <taxon>Streptophyta</taxon>
        <taxon>Embryophyta</taxon>
        <taxon>Tracheophyta</taxon>
        <taxon>Spermatophyta</taxon>
        <taxon>Magnoliopsida</taxon>
        <taxon>eudicotyledons</taxon>
        <taxon>Gunneridae</taxon>
        <taxon>Pentapetalae</taxon>
        <taxon>rosids</taxon>
        <taxon>fabids</taxon>
        <taxon>Malpighiales</taxon>
        <taxon>Salicaceae</taxon>
        <taxon>Saliceae</taxon>
        <taxon>Populus</taxon>
    </lineage>
</organism>